<feature type="region of interest" description="Disordered" evidence="1">
    <location>
        <begin position="1"/>
        <end position="27"/>
    </location>
</feature>
<dbReference type="RefSeq" id="WP_323452147.1">
    <property type="nucleotide sequence ID" value="NZ_JAYFUI010000006.1"/>
</dbReference>
<keyword evidence="4" id="KW-1185">Reference proteome</keyword>
<dbReference type="SUPFAM" id="SSF81665">
    <property type="entry name" value="Calcium ATPase, transmembrane domain M"/>
    <property type="match status" value="1"/>
</dbReference>
<name>A0ABU5VBF0_9PSED</name>
<comment type="caution">
    <text evidence="3">The sequence shown here is derived from an EMBL/GenBank/DDBJ whole genome shotgun (WGS) entry which is preliminary data.</text>
</comment>
<organism evidence="3 4">
    <name type="scientific">Pseudomonas machongensis</name>
    <dbReference type="NCBI Taxonomy" id="3110229"/>
    <lineage>
        <taxon>Bacteria</taxon>
        <taxon>Pseudomonadati</taxon>
        <taxon>Pseudomonadota</taxon>
        <taxon>Gammaproteobacteria</taxon>
        <taxon>Pseudomonadales</taxon>
        <taxon>Pseudomonadaceae</taxon>
        <taxon>Pseudomonas</taxon>
    </lineage>
</organism>
<feature type="non-terminal residue" evidence="3">
    <location>
        <position position="85"/>
    </location>
</feature>
<feature type="domain" description="Cation-transporting P-type ATPase N-terminal" evidence="2">
    <location>
        <begin position="27"/>
        <end position="85"/>
    </location>
</feature>
<feature type="compositionally biased region" description="Basic and acidic residues" evidence="1">
    <location>
        <begin position="12"/>
        <end position="27"/>
    </location>
</feature>
<evidence type="ECO:0000313" key="3">
    <source>
        <dbReference type="EMBL" id="MEA5669785.1"/>
    </source>
</evidence>
<protein>
    <submittedName>
        <fullName evidence="3">Cation-transporting P-type ATPase</fullName>
    </submittedName>
</protein>
<dbReference type="InterPro" id="IPR023298">
    <property type="entry name" value="ATPase_P-typ_TM_dom_sf"/>
</dbReference>
<dbReference type="Proteomes" id="UP001302573">
    <property type="component" value="Unassembled WGS sequence"/>
</dbReference>
<gene>
    <name evidence="3" type="ORF">VA602_00315</name>
</gene>
<evidence type="ECO:0000313" key="4">
    <source>
        <dbReference type="Proteomes" id="UP001302573"/>
    </source>
</evidence>
<evidence type="ECO:0000256" key="1">
    <source>
        <dbReference type="SAM" id="MobiDB-lite"/>
    </source>
</evidence>
<dbReference type="InterPro" id="IPR004014">
    <property type="entry name" value="ATPase_P-typ_cation-transptr_N"/>
</dbReference>
<accession>A0ABU5VBF0</accession>
<reference evidence="3 4" key="1">
    <citation type="submission" date="2023-12" db="EMBL/GenBank/DDBJ databases">
        <title>Pseudomonas machongensis sp. nov., isolated from wilted pepper plants (Capsicum annuum).</title>
        <authorList>
            <person name="Qiu M."/>
            <person name="Li Y."/>
            <person name="Liu Q."/>
            <person name="Zhang X."/>
            <person name="Huang Y."/>
            <person name="Guo R."/>
            <person name="Hu M."/>
            <person name="Zhou J."/>
            <person name="Zhou X."/>
        </authorList>
    </citation>
    <scope>NUCLEOTIDE SEQUENCE [LARGE SCALE GENOMIC DNA]</scope>
    <source>
        <strain evidence="3 4">MH2</strain>
    </source>
</reference>
<dbReference type="EMBL" id="JAYFUI010000006">
    <property type="protein sequence ID" value="MEA5669785.1"/>
    <property type="molecule type" value="Genomic_DNA"/>
</dbReference>
<proteinExistence type="predicted"/>
<sequence length="85" mass="9468">MTVKHRNTPPAKAERETRLSTRAAREARNGLSVTLANLDASEHGLTEHEAAKRLQRDGANQVAHDQQPHALVQLLKALHNPFIYV</sequence>
<dbReference type="Pfam" id="PF00690">
    <property type="entry name" value="Cation_ATPase_N"/>
    <property type="match status" value="1"/>
</dbReference>
<evidence type="ECO:0000259" key="2">
    <source>
        <dbReference type="SMART" id="SM00831"/>
    </source>
</evidence>
<dbReference type="SMART" id="SM00831">
    <property type="entry name" value="Cation_ATPase_N"/>
    <property type="match status" value="1"/>
</dbReference>